<dbReference type="CAZy" id="PL14">
    <property type="family name" value="Polysaccharide Lyase Family 14"/>
</dbReference>
<dbReference type="InterPro" id="IPR048958">
    <property type="entry name" value="Polysacc_lyase_14"/>
</dbReference>
<feature type="domain" description="Polysaccharide lyase 14" evidence="2">
    <location>
        <begin position="327"/>
        <end position="495"/>
    </location>
</feature>
<dbReference type="AlphaFoldDB" id="Q5P2B3"/>
<reference evidence="3 4" key="1">
    <citation type="journal article" date="2005" name="Arch. Microbiol.">
        <title>The genome sequence of an anaerobic aromatic-degrading denitrifying bacterium, strain EbN1.</title>
        <authorList>
            <person name="Rabus R."/>
            <person name="Kube M."/>
            <person name="Heider J."/>
            <person name="Beck A."/>
            <person name="Heitmann K."/>
            <person name="Widdel F."/>
            <person name="Reinhardt R."/>
        </authorList>
    </citation>
    <scope>NUCLEOTIDE SEQUENCE [LARGE SCALE GENOMIC DNA]</scope>
    <source>
        <strain evidence="3 4">EbN1</strain>
    </source>
</reference>
<dbReference type="PANTHER" id="PTHR40124:SF1">
    <property type="entry name" value="DISAGGREGATASE RELATED REPEAT PROTEIN"/>
    <property type="match status" value="1"/>
</dbReference>
<evidence type="ECO:0000259" key="2">
    <source>
        <dbReference type="Pfam" id="PF21294"/>
    </source>
</evidence>
<dbReference type="Pfam" id="PF21294">
    <property type="entry name" value="Polysacc_lyase_14"/>
    <property type="match status" value="1"/>
</dbReference>
<evidence type="ECO:0000313" key="4">
    <source>
        <dbReference type="Proteomes" id="UP000006552"/>
    </source>
</evidence>
<dbReference type="Gene3D" id="2.60.120.200">
    <property type="match status" value="1"/>
</dbReference>
<dbReference type="KEGG" id="eba:ebA4287"/>
<gene>
    <name evidence="3" type="ORF">ebA4287</name>
</gene>
<evidence type="ECO:0000313" key="3">
    <source>
        <dbReference type="EMBL" id="CAI08551.1"/>
    </source>
</evidence>
<name>Q5P2B3_AROAE</name>
<proteinExistence type="predicted"/>
<accession>Q5P2B3</accession>
<dbReference type="HOGENOM" id="CLU_521427_0_0_4"/>
<protein>
    <recommendedName>
        <fullName evidence="2">Polysaccharide lyase 14 domain-containing protein</fullName>
    </recommendedName>
</protein>
<dbReference type="eggNOG" id="ENOG502ZBB1">
    <property type="taxonomic scope" value="Bacteria"/>
</dbReference>
<evidence type="ECO:0000256" key="1">
    <source>
        <dbReference type="SAM" id="MobiDB-lite"/>
    </source>
</evidence>
<dbReference type="EMBL" id="CR555306">
    <property type="protein sequence ID" value="CAI08551.1"/>
    <property type="molecule type" value="Genomic_DNA"/>
</dbReference>
<dbReference type="Proteomes" id="UP000006552">
    <property type="component" value="Chromosome"/>
</dbReference>
<dbReference type="PANTHER" id="PTHR40124">
    <property type="match status" value="1"/>
</dbReference>
<feature type="region of interest" description="Disordered" evidence="1">
    <location>
        <begin position="1"/>
        <end position="29"/>
    </location>
</feature>
<organism evidence="3 4">
    <name type="scientific">Aromatoleum aromaticum (strain DSM 19018 / LMG 30748 / EbN1)</name>
    <name type="common">Azoarcus sp. (strain EbN1)</name>
    <dbReference type="NCBI Taxonomy" id="76114"/>
    <lineage>
        <taxon>Bacteria</taxon>
        <taxon>Pseudomonadati</taxon>
        <taxon>Pseudomonadota</taxon>
        <taxon>Betaproteobacteria</taxon>
        <taxon>Rhodocyclales</taxon>
        <taxon>Rhodocyclaceae</taxon>
        <taxon>Aromatoleum</taxon>
    </lineage>
</organism>
<keyword evidence="4" id="KW-1185">Reference proteome</keyword>
<sequence>MDSNSLADRPVCSTLASSPHSQGAHRRRPAKSLRRIAALCICLSPAVGSAALTLSDGAGGMTCRHFATAAKMAWQQAGGDWADATGKPYGDKPYAAEDVPMARGRQSVSWDVTALVRAWQDHVVPPGAVLLRAIPGTNPGAVNFDSRESEDASARPELIIEWAGDTRTRSNPLADTHLPCSTQKSIGEKPVFQVKGDTNAILVFPFDDKDRRPIARAELRLSTGKVYHRSTSIGVYGPTLPGGKGEATRRGIAGGFPLDKGIERHPDVVFADRFESPDWMTRWPIYSKNSTTEIVASDDANRFERLDARALKVTVPRGKVLGLNAQYRFDQRPEGEPEAMYFRYYLRFGENWNPTLQGGKLPGFAGTYNRGGWGGRKANGTNGWSARGTFFRLSGRNSLSGVHRSIGSYVYHADMSQTYGSTWGWNQGPTGMLEKNRWYSIEQYVRMNTPGRNDGVLRAWVDGEVAFEKTDMRYRDGLDLKIESLWMNVYHGGTTPTAHDLTLYIDNLVIARNYIGPMEPSR</sequence>
<dbReference type="STRING" id="76114.ebA4287"/>